<proteinExistence type="predicted"/>
<evidence type="ECO:0000256" key="3">
    <source>
        <dbReference type="ARBA" id="ARBA00023163"/>
    </source>
</evidence>
<dbReference type="PANTHER" id="PTHR46796:SF15">
    <property type="entry name" value="BLL1074 PROTEIN"/>
    <property type="match status" value="1"/>
</dbReference>
<sequence>MGVALWDVARPAGPGRLAGATMAGFRDRGVTPAGLRLVPPPAITLALVFGAGTVAVADASGRQHRGSIVAGLGFGASRVRQAAGFECVQVRLSPVVAGAVLGIRPGELDGAMVALDDLWGREAGRLGERLSELSSWRQRFSLTDAVLARRAETGPPVDPEVVWAWRRLAGTRGRVRIEHLAAEVGWSRKRLWSRFRVQAGSPPKRVAKLVRFDHAVHRLVAGQDPARVAAEGGYADQSYLHREVREFTGATPAHVAAEPFLAVDDVAWPERS</sequence>
<evidence type="ECO:0000256" key="1">
    <source>
        <dbReference type="ARBA" id="ARBA00023015"/>
    </source>
</evidence>
<evidence type="ECO:0000256" key="2">
    <source>
        <dbReference type="ARBA" id="ARBA00023125"/>
    </source>
</evidence>
<protein>
    <submittedName>
        <fullName evidence="5">AraC family transcriptional regulator</fullName>
    </submittedName>
</protein>
<dbReference type="AlphaFoldDB" id="A0A9X2NLX8"/>
<keyword evidence="2" id="KW-0238">DNA-binding</keyword>
<keyword evidence="1" id="KW-0805">Transcription regulation</keyword>
<evidence type="ECO:0000313" key="5">
    <source>
        <dbReference type="EMBL" id="MCR6489079.1"/>
    </source>
</evidence>
<organism evidence="5 6">
    <name type="scientific">Amycolatopsis iheyensis</name>
    <dbReference type="NCBI Taxonomy" id="2945988"/>
    <lineage>
        <taxon>Bacteria</taxon>
        <taxon>Bacillati</taxon>
        <taxon>Actinomycetota</taxon>
        <taxon>Actinomycetes</taxon>
        <taxon>Pseudonocardiales</taxon>
        <taxon>Pseudonocardiaceae</taxon>
        <taxon>Amycolatopsis</taxon>
    </lineage>
</organism>
<dbReference type="RefSeq" id="WP_257925653.1">
    <property type="nucleotide sequence ID" value="NZ_JAMXQV010000030.1"/>
</dbReference>
<dbReference type="InterPro" id="IPR050204">
    <property type="entry name" value="AraC_XylS_family_regulators"/>
</dbReference>
<gene>
    <name evidence="5" type="ORF">M8542_40260</name>
</gene>
<accession>A0A9X2NLX8</accession>
<dbReference type="PANTHER" id="PTHR46796">
    <property type="entry name" value="HTH-TYPE TRANSCRIPTIONAL ACTIVATOR RHAS-RELATED"/>
    <property type="match status" value="1"/>
</dbReference>
<dbReference type="SMART" id="SM00342">
    <property type="entry name" value="HTH_ARAC"/>
    <property type="match status" value="1"/>
</dbReference>
<reference evidence="5" key="1">
    <citation type="submission" date="2022-06" db="EMBL/GenBank/DDBJ databases">
        <title>Amycolatopsis iheyaensis sp. nov., a new species of the genus Amycolatopsis isolated from soil in Iheya island, Japan.</title>
        <authorList>
            <person name="Ngamcharungchit C."/>
            <person name="Kanto H."/>
            <person name="Take A."/>
            <person name="Intra B."/>
            <person name="Matsumoto A."/>
            <person name="Panbangred W."/>
            <person name="Inahashi Y."/>
        </authorList>
    </citation>
    <scope>NUCLEOTIDE SEQUENCE</scope>
    <source>
        <strain evidence="5">OK19-0408</strain>
    </source>
</reference>
<keyword evidence="3" id="KW-0804">Transcription</keyword>
<dbReference type="Gene3D" id="1.10.10.60">
    <property type="entry name" value="Homeodomain-like"/>
    <property type="match status" value="1"/>
</dbReference>
<dbReference type="GO" id="GO:0003700">
    <property type="term" value="F:DNA-binding transcription factor activity"/>
    <property type="evidence" value="ECO:0007669"/>
    <property type="project" value="InterPro"/>
</dbReference>
<dbReference type="InterPro" id="IPR018060">
    <property type="entry name" value="HTH_AraC"/>
</dbReference>
<dbReference type="GO" id="GO:0043565">
    <property type="term" value="F:sequence-specific DNA binding"/>
    <property type="evidence" value="ECO:0007669"/>
    <property type="project" value="InterPro"/>
</dbReference>
<evidence type="ECO:0000259" key="4">
    <source>
        <dbReference type="PROSITE" id="PS01124"/>
    </source>
</evidence>
<keyword evidence="6" id="KW-1185">Reference proteome</keyword>
<dbReference type="EMBL" id="JAMXQV010000030">
    <property type="protein sequence ID" value="MCR6489079.1"/>
    <property type="molecule type" value="Genomic_DNA"/>
</dbReference>
<dbReference type="Pfam" id="PF12833">
    <property type="entry name" value="HTH_18"/>
    <property type="match status" value="1"/>
</dbReference>
<name>A0A9X2NLX8_9PSEU</name>
<evidence type="ECO:0000313" key="6">
    <source>
        <dbReference type="Proteomes" id="UP001144096"/>
    </source>
</evidence>
<feature type="domain" description="HTH araC/xylS-type" evidence="4">
    <location>
        <begin position="158"/>
        <end position="258"/>
    </location>
</feature>
<dbReference type="PROSITE" id="PS01124">
    <property type="entry name" value="HTH_ARAC_FAMILY_2"/>
    <property type="match status" value="1"/>
</dbReference>
<dbReference type="Proteomes" id="UP001144096">
    <property type="component" value="Unassembled WGS sequence"/>
</dbReference>
<comment type="caution">
    <text evidence="5">The sequence shown here is derived from an EMBL/GenBank/DDBJ whole genome shotgun (WGS) entry which is preliminary data.</text>
</comment>